<dbReference type="EMBL" id="JAZDRP010000004">
    <property type="protein sequence ID" value="MEE2526296.1"/>
    <property type="molecule type" value="Genomic_DNA"/>
</dbReference>
<evidence type="ECO:0000256" key="1">
    <source>
        <dbReference type="SAM" id="Phobius"/>
    </source>
</evidence>
<dbReference type="SUPFAM" id="SSF52096">
    <property type="entry name" value="ClpP/crotonase"/>
    <property type="match status" value="1"/>
</dbReference>
<proteinExistence type="predicted"/>
<sequence length="477" mass="52772">MRRFWRAITFPFRIIPWWGYLIILAVLGWLGRNILLIIATIIAFHPIPIPPLFQGEPETVAEARLQDIEHFQHVRRNERSLTADQRAGLQAAMDELARRAGTLSDAGFQLELARIQAMIDNGHSNASATRMVEPFARLPIRAAWMDGELRILRALPDAEDLLGARIVSINGVAARDALMAFRDAFGGNDAHFMIFAPLLVETPDYLEAVGMGAEVTTLGLVLPDGREETRALEAVAPAEDARRIYPGDLPLTWIRESDRWSVLAPSARPLYLTNPDNDYWFELLPGGETVYISIRSNLDDDSGESLRAWVARAEAEIRELAPRFVIVDQRFNGGGDLTQTEPLMSALGDIVGEDGRIYLLTSGNTFSAGIVNLAMARESAPGRTVIVGEEIGDRLQFWAEGFWYSLPNSGFRARYSTGFYDLQNGCHGIFICHWGSLHIFPVIVDDLDVDIAAPLTFEAYAAGHDPAMEAVLSDIGG</sequence>
<protein>
    <recommendedName>
        <fullName evidence="4">Peptidase S41</fullName>
    </recommendedName>
</protein>
<keyword evidence="3" id="KW-1185">Reference proteome</keyword>
<evidence type="ECO:0000313" key="3">
    <source>
        <dbReference type="Proteomes" id="UP001354971"/>
    </source>
</evidence>
<evidence type="ECO:0000313" key="2">
    <source>
        <dbReference type="EMBL" id="MEE2526296.1"/>
    </source>
</evidence>
<keyword evidence="1" id="KW-1133">Transmembrane helix</keyword>
<reference evidence="2 3" key="1">
    <citation type="submission" date="2024-01" db="EMBL/GenBank/DDBJ databases">
        <title>Hyphobacterium bacterium isolated from marine sediment.</title>
        <authorList>
            <person name="Zhao S."/>
        </authorList>
    </citation>
    <scope>NUCLEOTIDE SEQUENCE [LARGE SCALE GENOMIC DNA]</scope>
    <source>
        <strain evidence="3">HN65</strain>
    </source>
</reference>
<accession>A0ABU7LQV8</accession>
<dbReference type="RefSeq" id="WP_330198959.1">
    <property type="nucleotide sequence ID" value="NZ_JAZDRP010000004.1"/>
</dbReference>
<feature type="transmembrane region" description="Helical" evidence="1">
    <location>
        <begin position="20"/>
        <end position="44"/>
    </location>
</feature>
<name>A0ABU7LQV8_9PROT</name>
<dbReference type="Proteomes" id="UP001354971">
    <property type="component" value="Unassembled WGS sequence"/>
</dbReference>
<keyword evidence="1" id="KW-0812">Transmembrane</keyword>
<evidence type="ECO:0008006" key="4">
    <source>
        <dbReference type="Google" id="ProtNLM"/>
    </source>
</evidence>
<comment type="caution">
    <text evidence="2">The sequence shown here is derived from an EMBL/GenBank/DDBJ whole genome shotgun (WGS) entry which is preliminary data.</text>
</comment>
<organism evidence="2 3">
    <name type="scientific">Hyphobacterium lacteum</name>
    <dbReference type="NCBI Taxonomy" id="3116575"/>
    <lineage>
        <taxon>Bacteria</taxon>
        <taxon>Pseudomonadati</taxon>
        <taxon>Pseudomonadota</taxon>
        <taxon>Alphaproteobacteria</taxon>
        <taxon>Maricaulales</taxon>
        <taxon>Maricaulaceae</taxon>
        <taxon>Hyphobacterium</taxon>
    </lineage>
</organism>
<dbReference type="InterPro" id="IPR029045">
    <property type="entry name" value="ClpP/crotonase-like_dom_sf"/>
</dbReference>
<dbReference type="Gene3D" id="3.90.226.10">
    <property type="entry name" value="2-enoyl-CoA Hydratase, Chain A, domain 1"/>
    <property type="match status" value="1"/>
</dbReference>
<gene>
    <name evidence="2" type="ORF">V0U79_07950</name>
</gene>
<keyword evidence="1" id="KW-0472">Membrane</keyword>